<keyword evidence="5" id="KW-0175">Coiled coil</keyword>
<evidence type="ECO:0000256" key="2">
    <source>
        <dbReference type="ARBA" id="ARBA00022741"/>
    </source>
</evidence>
<dbReference type="SUPFAM" id="SSF56112">
    <property type="entry name" value="Protein kinase-like (PK-like)"/>
    <property type="match status" value="1"/>
</dbReference>
<dbReference type="PROSITE" id="PS50011">
    <property type="entry name" value="PROTEIN_KINASE_DOM"/>
    <property type="match status" value="1"/>
</dbReference>
<accession>A0A8J7MG89</accession>
<dbReference type="PANTHER" id="PTHR43289:SF6">
    <property type="entry name" value="SERINE_THREONINE-PROTEIN KINASE NEKL-3"/>
    <property type="match status" value="1"/>
</dbReference>
<evidence type="ECO:0000256" key="1">
    <source>
        <dbReference type="ARBA" id="ARBA00022679"/>
    </source>
</evidence>
<evidence type="ECO:0000256" key="5">
    <source>
        <dbReference type="SAM" id="Coils"/>
    </source>
</evidence>
<dbReference type="InterPro" id="IPR011990">
    <property type="entry name" value="TPR-like_helical_dom_sf"/>
</dbReference>
<dbReference type="GO" id="GO:0005524">
    <property type="term" value="F:ATP binding"/>
    <property type="evidence" value="ECO:0007669"/>
    <property type="project" value="UniProtKB-KW"/>
</dbReference>
<evidence type="ECO:0000256" key="3">
    <source>
        <dbReference type="ARBA" id="ARBA00022777"/>
    </source>
</evidence>
<dbReference type="InterPro" id="IPR011009">
    <property type="entry name" value="Kinase-like_dom_sf"/>
</dbReference>
<name>A0A8J7MG89_9BACT</name>
<feature type="coiled-coil region" evidence="5">
    <location>
        <begin position="347"/>
        <end position="388"/>
    </location>
</feature>
<dbReference type="SMART" id="SM00028">
    <property type="entry name" value="TPR"/>
    <property type="match status" value="3"/>
</dbReference>
<dbReference type="EMBL" id="JAENIM010000044">
    <property type="protein sequence ID" value="MBK1792256.1"/>
    <property type="molecule type" value="Genomic_DNA"/>
</dbReference>
<keyword evidence="2" id="KW-0547">Nucleotide-binding</keyword>
<dbReference type="Gene3D" id="1.10.510.10">
    <property type="entry name" value="Transferase(Phosphotransferase) domain 1"/>
    <property type="match status" value="1"/>
</dbReference>
<evidence type="ECO:0000313" key="8">
    <source>
        <dbReference type="Proteomes" id="UP000624703"/>
    </source>
</evidence>
<dbReference type="SUPFAM" id="SSF48452">
    <property type="entry name" value="TPR-like"/>
    <property type="match status" value="2"/>
</dbReference>
<dbReference type="PANTHER" id="PTHR43289">
    <property type="entry name" value="MITOGEN-ACTIVATED PROTEIN KINASE KINASE KINASE 20-RELATED"/>
    <property type="match status" value="1"/>
</dbReference>
<dbReference type="Pfam" id="PF13181">
    <property type="entry name" value="TPR_8"/>
    <property type="match status" value="1"/>
</dbReference>
<dbReference type="Pfam" id="PF00069">
    <property type="entry name" value="Pkinase"/>
    <property type="match status" value="1"/>
</dbReference>
<evidence type="ECO:0000259" key="6">
    <source>
        <dbReference type="PROSITE" id="PS50011"/>
    </source>
</evidence>
<dbReference type="Gene3D" id="1.25.40.10">
    <property type="entry name" value="Tetratricopeptide repeat domain"/>
    <property type="match status" value="1"/>
</dbReference>
<dbReference type="GO" id="GO:0004674">
    <property type="term" value="F:protein serine/threonine kinase activity"/>
    <property type="evidence" value="ECO:0007669"/>
    <property type="project" value="TreeGrafter"/>
</dbReference>
<keyword evidence="1" id="KW-0808">Transferase</keyword>
<gene>
    <name evidence="7" type="ORF">JIN82_13925</name>
</gene>
<dbReference type="Proteomes" id="UP000624703">
    <property type="component" value="Unassembled WGS sequence"/>
</dbReference>
<organism evidence="7 8">
    <name type="scientific">Persicirhabdus sediminis</name>
    <dbReference type="NCBI Taxonomy" id="454144"/>
    <lineage>
        <taxon>Bacteria</taxon>
        <taxon>Pseudomonadati</taxon>
        <taxon>Verrucomicrobiota</taxon>
        <taxon>Verrucomicrobiia</taxon>
        <taxon>Verrucomicrobiales</taxon>
        <taxon>Verrucomicrobiaceae</taxon>
        <taxon>Persicirhabdus</taxon>
    </lineage>
</organism>
<feature type="domain" description="Protein kinase" evidence="6">
    <location>
        <begin position="9"/>
        <end position="292"/>
    </location>
</feature>
<evidence type="ECO:0000256" key="4">
    <source>
        <dbReference type="ARBA" id="ARBA00022840"/>
    </source>
</evidence>
<dbReference type="SMART" id="SM00220">
    <property type="entry name" value="S_TKc"/>
    <property type="match status" value="1"/>
</dbReference>
<proteinExistence type="predicted"/>
<keyword evidence="3 7" id="KW-0418">Kinase</keyword>
<keyword evidence="4" id="KW-0067">ATP-binding</keyword>
<dbReference type="InterPro" id="IPR000719">
    <property type="entry name" value="Prot_kinase_dom"/>
</dbReference>
<protein>
    <submittedName>
        <fullName evidence="7">Protein kinase</fullName>
    </submittedName>
</protein>
<comment type="caution">
    <text evidence="7">The sequence shown here is derived from an EMBL/GenBank/DDBJ whole genome shotgun (WGS) entry which is preliminary data.</text>
</comment>
<keyword evidence="8" id="KW-1185">Reference proteome</keyword>
<dbReference type="AlphaFoldDB" id="A0A8J7MG89"/>
<reference evidence="7" key="1">
    <citation type="submission" date="2021-01" db="EMBL/GenBank/DDBJ databases">
        <title>Modified the classification status of verrucomicrobia.</title>
        <authorList>
            <person name="Feng X."/>
        </authorList>
    </citation>
    <scope>NUCLEOTIDE SEQUENCE</scope>
    <source>
        <strain evidence="7">_KCTC 22039</strain>
    </source>
</reference>
<evidence type="ECO:0000313" key="7">
    <source>
        <dbReference type="EMBL" id="MBK1792256.1"/>
    </source>
</evidence>
<dbReference type="InterPro" id="IPR019734">
    <property type="entry name" value="TPR_rpt"/>
</dbReference>
<sequence length="834" mass="94091">MQAPKLKGYKFISQIGDAECGRVYIAREKGGRMVAVRVLESLAVNRSMLEKLMHRLDGESFPTGMIEQKWISVGERSYGLVMPLMADEVDGEWQPRTLERKFKGLDDEGKWKVIFQLAEALAAMHRKRVAHGQLKPSNVFFDEKGAIWLADYGMGQMPSVNLLQFTDAYLYAPPEQLMNPDGYTEGKGYRWDVYAFGILAYRMLRGQFPRHDEIFGAAAPFDPDARALVEVDADVEEICKLVTEAEVENWPASSPSKKHQALRELILSCLSIDPDKRPADLEAVVKTWHDIERAEKAAVAGKLQKVRFTVVAVAAVASVVLAVTMMNRKKEIGNQLESKKTEFSGQLHDREAVIERQSSRIDELEKQLAKAKNAKLTAEEKFEQQKLRADYAYQQVLASSDMNDRLTGWMMRQANYELPELFENTPRLEILQDQLEAAHESVKENPALQPMKARIELQLAEVYIAQQKYRMAVTTLAQAETTWTEQQMEVPLARSARVHLLALMQAIDADDEENVQIYLPVVRQLVDQIDESHELYARARVALDIQEARAIAEDKPEESLEQLLKIIGSLERLHKVIPQSVRVKSKLAEYALEGASLADALSREDDAVHLRKQASGQLLELLEKNPQLEIAKAQLASIELMAAEAYLEDAEDKKGRDKLAAAEKLLAGLKSSYEVDLQKATALGIKAVVYRDRGDRTQAVKFLKEAVALLEKYKKADSPANDELTYRLAMFHWMLASHETDKKTEFELASKAASLMDGIIEAGAGPREVELRRSLAYLYGDLGKIARELGNNEQAKQIYLKSAGQWQALINRGEPHNEYIEGRQWAKSRADQIK</sequence>